<dbReference type="Pfam" id="PF14559">
    <property type="entry name" value="TPR_19"/>
    <property type="match status" value="1"/>
</dbReference>
<dbReference type="InterPro" id="IPR029489">
    <property type="entry name" value="OGT/SEC/SPY_C"/>
</dbReference>
<dbReference type="InterPro" id="IPR019734">
    <property type="entry name" value="TPR_rpt"/>
</dbReference>
<sequence>MATIREALALALDHHLAGRVVEADTLYGRILEVDPENADALHLHGVLCAQTGRLTDAAALLRLAVRHGPAAPDHHVNLANALRALGRTAEAIDAYQGALALAPQRVDAGFGLAACLDAVGRREESAVAYRALLAHASTHAEAWNNLGLVLRALGRASEAVEPLTEAVRLTPLDARTQTNLAMTLDRVGDAERAMAGFARALALDPAFASVLTGLARCRLRVGETAAAERLKSWSLRLRPDSPDLHAALARLRADRPVLADAHVRRLLALTPADAEAWNARGLLARRIGRSRDARDAFHRAVVLHPDLGGGRINLALALRDLGQPEQAMVEARVAAALAPDSAAVLNNLALVCESLDQPGDAAALMARALRLTPLDADGWAYRGAMLRRAGRISAGLDACNRALALDPALVGGLVNRAVVRQDLGDLDTAIADNRRAVAAAPDRADLHSNLLLSLQYSPKVTAAALLAEHRLWDDRHGRPRAPRAGWRHPNAPDPERRLRVGYVSADFGYHPIGYFLAPLLPAHDRAAVEIFCYNAKPREDGMTRRLIAGADRWRSIHGLDDAAAAALIAADGIDILVDLAGHTANNRLPLFARKPAPVQATWAGYVGTTGLSAMDALIACPRQMPPGSDASVVERVVRLPDDYVCVLPREDAPAVGPLPSEGSGPVTFGCFNNRTKLSEPTLALWVRLLNRLPTARLLLKTHQFDDAGVRTKLLAAIVGLGGDPTRVELSGAARHADLPGWYNRIDVALDPFPYSGGLTTLEALWMGVPVVTLGGGDRFCARHSVAHLTAAGLPELIAANADAYLDIAAGLTQDRAALAALRAGLRGRMAASALCDGPRFAHHLEAAYRDLWRAWVESTPS</sequence>
<dbReference type="InterPro" id="IPR051939">
    <property type="entry name" value="Glycosyltr_41/O-GlcNAc_trsf"/>
</dbReference>
<dbReference type="Gene3D" id="1.25.40.10">
    <property type="entry name" value="Tetratricopeptide repeat domain"/>
    <property type="match status" value="2"/>
</dbReference>
<evidence type="ECO:0000256" key="2">
    <source>
        <dbReference type="ARBA" id="ARBA00005386"/>
    </source>
</evidence>
<dbReference type="PANTHER" id="PTHR44835:SF1">
    <property type="entry name" value="PROTEIN O-GLCNAC TRANSFERASE"/>
    <property type="match status" value="1"/>
</dbReference>
<comment type="pathway">
    <text evidence="1">Protein modification; protein glycosylation.</text>
</comment>
<dbReference type="AlphaFoldDB" id="A0A418VVY4"/>
<evidence type="ECO:0000313" key="11">
    <source>
        <dbReference type="Proteomes" id="UP000283458"/>
    </source>
</evidence>
<dbReference type="PROSITE" id="PS50293">
    <property type="entry name" value="TPR_REGION"/>
    <property type="match status" value="1"/>
</dbReference>
<keyword evidence="5" id="KW-0808">Transferase</keyword>
<protein>
    <recommendedName>
        <fullName evidence="3">protein O-GlcNAc transferase</fullName>
        <ecNumber evidence="3">2.4.1.255</ecNumber>
    </recommendedName>
</protein>
<dbReference type="PANTHER" id="PTHR44835">
    <property type="entry name" value="UDP-N-ACETYLGLUCOSAMINE--PEPTIDE N-ACETYLGLUCOSAMINYLTRANSFERASE SPINDLY-RELATED"/>
    <property type="match status" value="1"/>
</dbReference>
<gene>
    <name evidence="10" type="ORF">D3877_13835</name>
</gene>
<feature type="repeat" description="TPR" evidence="8">
    <location>
        <begin position="174"/>
        <end position="207"/>
    </location>
</feature>
<dbReference type="RefSeq" id="WP_119831361.1">
    <property type="nucleotide sequence ID" value="NZ_QYUL01000002.1"/>
</dbReference>
<dbReference type="InterPro" id="IPR011990">
    <property type="entry name" value="TPR-like_helical_dom_sf"/>
</dbReference>
<dbReference type="Pfam" id="PF07719">
    <property type="entry name" value="TPR_2"/>
    <property type="match status" value="1"/>
</dbReference>
<evidence type="ECO:0000256" key="6">
    <source>
        <dbReference type="ARBA" id="ARBA00022737"/>
    </source>
</evidence>
<name>A0A418VVY4_9PROT</name>
<dbReference type="EMBL" id="QYUL01000002">
    <property type="protein sequence ID" value="RJF81269.1"/>
    <property type="molecule type" value="Genomic_DNA"/>
</dbReference>
<dbReference type="Pfam" id="PF13432">
    <property type="entry name" value="TPR_16"/>
    <property type="match status" value="3"/>
</dbReference>
<dbReference type="SUPFAM" id="SSF48452">
    <property type="entry name" value="TPR-like"/>
    <property type="match status" value="2"/>
</dbReference>
<keyword evidence="11" id="KW-1185">Reference proteome</keyword>
<dbReference type="EC" id="2.4.1.255" evidence="3"/>
<evidence type="ECO:0000256" key="8">
    <source>
        <dbReference type="PROSITE-ProRule" id="PRU00339"/>
    </source>
</evidence>
<feature type="repeat" description="TPR" evidence="8">
    <location>
        <begin position="274"/>
        <end position="307"/>
    </location>
</feature>
<evidence type="ECO:0000256" key="5">
    <source>
        <dbReference type="ARBA" id="ARBA00022679"/>
    </source>
</evidence>
<dbReference type="GO" id="GO:0097363">
    <property type="term" value="F:protein O-acetylglucosaminyltransferase activity"/>
    <property type="evidence" value="ECO:0007669"/>
    <property type="project" value="UniProtKB-EC"/>
</dbReference>
<dbReference type="SUPFAM" id="SSF53756">
    <property type="entry name" value="UDP-Glycosyltransferase/glycogen phosphorylase"/>
    <property type="match status" value="1"/>
</dbReference>
<feature type="domain" description="O-GlcNAc transferase C-terminal" evidence="9">
    <location>
        <begin position="489"/>
        <end position="622"/>
    </location>
</feature>
<evidence type="ECO:0000259" key="9">
    <source>
        <dbReference type="Pfam" id="PF13844"/>
    </source>
</evidence>
<dbReference type="Pfam" id="PF13844">
    <property type="entry name" value="Glyco_transf_41"/>
    <property type="match status" value="2"/>
</dbReference>
<comment type="similarity">
    <text evidence="2">Belongs to the glycosyltransferase 41 family. O-GlcNAc transferase subfamily.</text>
</comment>
<dbReference type="InterPro" id="IPR013105">
    <property type="entry name" value="TPR_2"/>
</dbReference>
<keyword evidence="6" id="KW-0677">Repeat</keyword>
<keyword evidence="4" id="KW-0328">Glycosyltransferase</keyword>
<accession>A0A418VVY4</accession>
<dbReference type="Gene3D" id="3.40.50.11380">
    <property type="match status" value="1"/>
</dbReference>
<feature type="domain" description="O-GlcNAc transferase C-terminal" evidence="9">
    <location>
        <begin position="666"/>
        <end position="843"/>
    </location>
</feature>
<dbReference type="OrthoDB" id="146908at2"/>
<dbReference type="Proteomes" id="UP000283458">
    <property type="component" value="Unassembled WGS sequence"/>
</dbReference>
<evidence type="ECO:0000256" key="3">
    <source>
        <dbReference type="ARBA" id="ARBA00011970"/>
    </source>
</evidence>
<feature type="repeat" description="TPR" evidence="8">
    <location>
        <begin position="140"/>
        <end position="173"/>
    </location>
</feature>
<feature type="repeat" description="TPR" evidence="8">
    <location>
        <begin position="72"/>
        <end position="105"/>
    </location>
</feature>
<organism evidence="10 11">
    <name type="scientific">Azospirillum cavernae</name>
    <dbReference type="NCBI Taxonomy" id="2320860"/>
    <lineage>
        <taxon>Bacteria</taxon>
        <taxon>Pseudomonadati</taxon>
        <taxon>Pseudomonadota</taxon>
        <taxon>Alphaproteobacteria</taxon>
        <taxon>Rhodospirillales</taxon>
        <taxon>Azospirillaceae</taxon>
        <taxon>Azospirillum</taxon>
    </lineage>
</organism>
<keyword evidence="7 8" id="KW-0802">TPR repeat</keyword>
<comment type="caution">
    <text evidence="10">The sequence shown here is derived from an EMBL/GenBank/DDBJ whole genome shotgun (WGS) entry which is preliminary data.</text>
</comment>
<evidence type="ECO:0000256" key="1">
    <source>
        <dbReference type="ARBA" id="ARBA00004922"/>
    </source>
</evidence>
<dbReference type="Gene3D" id="3.40.50.2000">
    <property type="entry name" value="Glycogen Phosphorylase B"/>
    <property type="match status" value="1"/>
</dbReference>
<reference evidence="10 11" key="1">
    <citation type="submission" date="2018-09" db="EMBL/GenBank/DDBJ databases">
        <authorList>
            <person name="Zhu H."/>
        </authorList>
    </citation>
    <scope>NUCLEOTIDE SEQUENCE [LARGE SCALE GENOMIC DNA]</scope>
    <source>
        <strain evidence="10 11">K2W22B-5</strain>
    </source>
</reference>
<dbReference type="SMART" id="SM00028">
    <property type="entry name" value="TPR"/>
    <property type="match status" value="12"/>
</dbReference>
<evidence type="ECO:0000313" key="10">
    <source>
        <dbReference type="EMBL" id="RJF81269.1"/>
    </source>
</evidence>
<evidence type="ECO:0000256" key="4">
    <source>
        <dbReference type="ARBA" id="ARBA00022676"/>
    </source>
</evidence>
<proteinExistence type="inferred from homology"/>
<dbReference type="PROSITE" id="PS50005">
    <property type="entry name" value="TPR"/>
    <property type="match status" value="4"/>
</dbReference>
<evidence type="ECO:0000256" key="7">
    <source>
        <dbReference type="ARBA" id="ARBA00022803"/>
    </source>
</evidence>